<dbReference type="SMART" id="SM00267">
    <property type="entry name" value="GGDEF"/>
    <property type="match status" value="1"/>
</dbReference>
<dbReference type="Pfam" id="PF08447">
    <property type="entry name" value="PAS_3"/>
    <property type="match status" value="1"/>
</dbReference>
<dbReference type="PROSITE" id="PS50887">
    <property type="entry name" value="GGDEF"/>
    <property type="match status" value="1"/>
</dbReference>
<dbReference type="Gene3D" id="3.30.70.270">
    <property type="match status" value="1"/>
</dbReference>
<dbReference type="STRING" id="281362.AT959_00910"/>
<dbReference type="InterPro" id="IPR006189">
    <property type="entry name" value="CHASE_dom"/>
</dbReference>
<dbReference type="EMBL" id="LODL01000005">
    <property type="protein sequence ID" value="KXB32294.1"/>
    <property type="molecule type" value="Genomic_DNA"/>
</dbReference>
<feature type="transmembrane region" description="Helical" evidence="5">
    <location>
        <begin position="20"/>
        <end position="37"/>
    </location>
</feature>
<reference evidence="10 11" key="1">
    <citation type="submission" date="2015-12" db="EMBL/GenBank/DDBJ databases">
        <title>Nitrous oxide reduction kinetics distinguish bacteria harboring typical versus atypical NosZ.</title>
        <authorList>
            <person name="Yoon S."/>
            <person name="Nissen S."/>
            <person name="Park D."/>
            <person name="Sanford R.A."/>
            <person name="Loeffler F.E."/>
        </authorList>
    </citation>
    <scope>NUCLEOTIDE SEQUENCE [LARGE SCALE GENOMIC DNA]</scope>
    <source>
        <strain evidence="10 11">ATCC BAA-841</strain>
    </source>
</reference>
<evidence type="ECO:0000259" key="8">
    <source>
        <dbReference type="PROSITE" id="PS50839"/>
    </source>
</evidence>
<feature type="domain" description="CHASE" evidence="8">
    <location>
        <begin position="83"/>
        <end position="248"/>
    </location>
</feature>
<dbReference type="SUPFAM" id="SSF55785">
    <property type="entry name" value="PYP-like sensor domain (PAS domain)"/>
    <property type="match status" value="1"/>
</dbReference>
<gene>
    <name evidence="10" type="ORF">AT959_00910</name>
</gene>
<dbReference type="InterPro" id="IPR000160">
    <property type="entry name" value="GGDEF_dom"/>
</dbReference>
<dbReference type="GO" id="GO:0007165">
    <property type="term" value="P:signal transduction"/>
    <property type="evidence" value="ECO:0007669"/>
    <property type="project" value="UniProtKB-ARBA"/>
</dbReference>
<dbReference type="InterPro" id="IPR013655">
    <property type="entry name" value="PAS_fold_3"/>
</dbReference>
<evidence type="ECO:0000256" key="2">
    <source>
        <dbReference type="ARBA" id="ARBA00022692"/>
    </source>
</evidence>
<dbReference type="InterPro" id="IPR042240">
    <property type="entry name" value="CHASE_sf"/>
</dbReference>
<feature type="domain" description="PAC" evidence="7">
    <location>
        <begin position="430"/>
        <end position="482"/>
    </location>
</feature>
<evidence type="ECO:0000256" key="1">
    <source>
        <dbReference type="ARBA" id="ARBA00004370"/>
    </source>
</evidence>
<keyword evidence="4 5" id="KW-0472">Membrane</keyword>
<proteinExistence type="predicted"/>
<dbReference type="CDD" id="cd00130">
    <property type="entry name" value="PAS"/>
    <property type="match status" value="1"/>
</dbReference>
<dbReference type="PROSITE" id="PS50839">
    <property type="entry name" value="CHASE"/>
    <property type="match status" value="1"/>
</dbReference>
<keyword evidence="2 5" id="KW-0812">Transmembrane</keyword>
<dbReference type="Gene3D" id="3.30.450.350">
    <property type="entry name" value="CHASE domain"/>
    <property type="match status" value="1"/>
</dbReference>
<evidence type="ECO:0000259" key="6">
    <source>
        <dbReference type="PROSITE" id="PS50112"/>
    </source>
</evidence>
<feature type="domain" description="GGDEF" evidence="9">
    <location>
        <begin position="514"/>
        <end position="652"/>
    </location>
</feature>
<evidence type="ECO:0000259" key="7">
    <source>
        <dbReference type="PROSITE" id="PS50113"/>
    </source>
</evidence>
<dbReference type="NCBIfam" id="TIGR00229">
    <property type="entry name" value="sensory_box"/>
    <property type="match status" value="1"/>
</dbReference>
<comment type="subcellular location">
    <subcellularLocation>
        <location evidence="1">Membrane</location>
    </subcellularLocation>
</comment>
<dbReference type="FunFam" id="3.30.70.270:FF:000001">
    <property type="entry name" value="Diguanylate cyclase domain protein"/>
    <property type="match status" value="1"/>
</dbReference>
<dbReference type="InterPro" id="IPR000014">
    <property type="entry name" value="PAS"/>
</dbReference>
<dbReference type="GO" id="GO:0003824">
    <property type="term" value="F:catalytic activity"/>
    <property type="evidence" value="ECO:0007669"/>
    <property type="project" value="UniProtKB-ARBA"/>
</dbReference>
<dbReference type="PROSITE" id="PS50112">
    <property type="entry name" value="PAS"/>
    <property type="match status" value="1"/>
</dbReference>
<dbReference type="Gene3D" id="3.30.450.20">
    <property type="entry name" value="PAS domain"/>
    <property type="match status" value="1"/>
</dbReference>
<dbReference type="PROSITE" id="PS50113">
    <property type="entry name" value="PAC"/>
    <property type="match status" value="1"/>
</dbReference>
<evidence type="ECO:0000256" key="3">
    <source>
        <dbReference type="ARBA" id="ARBA00022989"/>
    </source>
</evidence>
<dbReference type="Pfam" id="PF00990">
    <property type="entry name" value="GGDEF"/>
    <property type="match status" value="1"/>
</dbReference>
<dbReference type="AlphaFoldDB" id="A0A133XMY8"/>
<dbReference type="Pfam" id="PF03924">
    <property type="entry name" value="CHASE"/>
    <property type="match status" value="1"/>
</dbReference>
<dbReference type="NCBIfam" id="TIGR00254">
    <property type="entry name" value="GGDEF"/>
    <property type="match status" value="1"/>
</dbReference>
<dbReference type="InterPro" id="IPR035965">
    <property type="entry name" value="PAS-like_dom_sf"/>
</dbReference>
<accession>A0A133XMY8</accession>
<evidence type="ECO:0000259" key="9">
    <source>
        <dbReference type="PROSITE" id="PS50887"/>
    </source>
</evidence>
<name>A0A133XMY8_9RHOO</name>
<keyword evidence="11" id="KW-1185">Reference proteome</keyword>
<organism evidence="10 11">
    <name type="scientific">Dechloromonas denitrificans</name>
    <dbReference type="NCBI Taxonomy" id="281362"/>
    <lineage>
        <taxon>Bacteria</taxon>
        <taxon>Pseudomonadati</taxon>
        <taxon>Pseudomonadota</taxon>
        <taxon>Betaproteobacteria</taxon>
        <taxon>Rhodocyclales</taxon>
        <taxon>Azonexaceae</taxon>
        <taxon>Dechloromonas</taxon>
    </lineage>
</organism>
<sequence length="653" mass="73169">MPSTESPPLSRLNDLLACEGVAWGALALSVLVTLGFWRYSEADFAKRADDRFHYRAEQEKQVLLDRMQDYELVLRGAAGLFSASDAVSRGEWRAYLKPLMLEISRPGILGTGFAEMVPAEQRAAHEQAIQREGFADYRITPVGERPLYSSIVYIEPFTGRNARALGYDMFAEPVRREAMERARDSGLPALSGKVTLVQETDEVAQPGFLIYLPVYRSSLPVSSVAERRQALFGFVYSPFRAHDLMNEVFKDPGREVEIELFDARPTPVSLLFSSEDRARQARHVTEMPLEIGGHLWTARFHSSLRFEENTASAQPQMILLGGLGLDLMFFAVLYTNARHRRKMSEAALKLEESRDSFRALVENVPGTVFRVSLKSPWSVTHLSHGIEALTGEPCERYLSGELSYVLLIHPEDRASVRESLAKAVAERTAYSIEYRINTADGQTRWVSERGCVSYDKAGEAQWLDGVILDITDRKLAEAAIRDLAFYDPLTQLPNRRLLFDRLEQQLLASSRSGRFGALLFIDMDNFKAINDSLGHQVGDQLLIEVAQRLRAAVREKDSVARLGGDEFVILLEDLGDDSCEASRAAGQVSQKILTLLNQTYRLNGYLCASTPSIGVTVFCGHVERCNELIRQADQAMYRAKAGGRNQVCFFEEA</sequence>
<dbReference type="InterPro" id="IPR043128">
    <property type="entry name" value="Rev_trsase/Diguanyl_cyclase"/>
</dbReference>
<dbReference type="InterPro" id="IPR000700">
    <property type="entry name" value="PAS-assoc_C"/>
</dbReference>
<evidence type="ECO:0000256" key="5">
    <source>
        <dbReference type="SAM" id="Phobius"/>
    </source>
</evidence>
<dbReference type="CDD" id="cd01949">
    <property type="entry name" value="GGDEF"/>
    <property type="match status" value="1"/>
</dbReference>
<evidence type="ECO:0000313" key="11">
    <source>
        <dbReference type="Proteomes" id="UP000070186"/>
    </source>
</evidence>
<evidence type="ECO:0000313" key="10">
    <source>
        <dbReference type="EMBL" id="KXB32294.1"/>
    </source>
</evidence>
<keyword evidence="3 5" id="KW-1133">Transmembrane helix</keyword>
<comment type="caution">
    <text evidence="10">The sequence shown here is derived from an EMBL/GenBank/DDBJ whole genome shotgun (WGS) entry which is preliminary data.</text>
</comment>
<dbReference type="Proteomes" id="UP000070186">
    <property type="component" value="Unassembled WGS sequence"/>
</dbReference>
<dbReference type="SMART" id="SM01079">
    <property type="entry name" value="CHASE"/>
    <property type="match status" value="1"/>
</dbReference>
<dbReference type="GO" id="GO:0016020">
    <property type="term" value="C:membrane"/>
    <property type="evidence" value="ECO:0007669"/>
    <property type="project" value="UniProtKB-SubCell"/>
</dbReference>
<feature type="domain" description="PAS" evidence="6">
    <location>
        <begin position="353"/>
        <end position="427"/>
    </location>
</feature>
<dbReference type="InterPro" id="IPR029787">
    <property type="entry name" value="Nucleotide_cyclase"/>
</dbReference>
<evidence type="ECO:0000256" key="4">
    <source>
        <dbReference type="ARBA" id="ARBA00023136"/>
    </source>
</evidence>
<dbReference type="PANTHER" id="PTHR46663:SF3">
    <property type="entry name" value="SLL0267 PROTEIN"/>
    <property type="match status" value="1"/>
</dbReference>
<dbReference type="InterPro" id="IPR052163">
    <property type="entry name" value="DGC-Regulatory_Protein"/>
</dbReference>
<dbReference type="PANTHER" id="PTHR46663">
    <property type="entry name" value="DIGUANYLATE CYCLASE DGCT-RELATED"/>
    <property type="match status" value="1"/>
</dbReference>
<dbReference type="SUPFAM" id="SSF55073">
    <property type="entry name" value="Nucleotide cyclase"/>
    <property type="match status" value="1"/>
</dbReference>
<feature type="transmembrane region" description="Helical" evidence="5">
    <location>
        <begin position="317"/>
        <end position="334"/>
    </location>
</feature>
<protein>
    <submittedName>
        <fullName evidence="10">Diguanylate cyclase</fullName>
    </submittedName>
</protein>
<dbReference type="RefSeq" id="WP_066879564.1">
    <property type="nucleotide sequence ID" value="NZ_LODL01000005.1"/>
</dbReference>